<protein>
    <recommendedName>
        <fullName evidence="5">Tyr recombinase domain-containing protein</fullName>
    </recommendedName>
</protein>
<evidence type="ECO:0000256" key="2">
    <source>
        <dbReference type="ARBA" id="ARBA00023125"/>
    </source>
</evidence>
<evidence type="ECO:0000256" key="1">
    <source>
        <dbReference type="ARBA" id="ARBA00008857"/>
    </source>
</evidence>
<dbReference type="PANTHER" id="PTHR30349:SF41">
    <property type="entry name" value="INTEGRASE_RECOMBINASE PROTEIN MJ0367-RELATED"/>
    <property type="match status" value="1"/>
</dbReference>
<dbReference type="PROSITE" id="PS51898">
    <property type="entry name" value="TYR_RECOMBINASE"/>
    <property type="match status" value="1"/>
</dbReference>
<feature type="region of interest" description="Disordered" evidence="4">
    <location>
        <begin position="377"/>
        <end position="398"/>
    </location>
</feature>
<dbReference type="InterPro" id="IPR011010">
    <property type="entry name" value="DNA_brk_join_enz"/>
</dbReference>
<evidence type="ECO:0000256" key="4">
    <source>
        <dbReference type="SAM" id="MobiDB-lite"/>
    </source>
</evidence>
<evidence type="ECO:0000313" key="7">
    <source>
        <dbReference type="Proteomes" id="UP000195331"/>
    </source>
</evidence>
<proteinExistence type="inferred from homology"/>
<dbReference type="Gene3D" id="1.10.443.10">
    <property type="entry name" value="Intergrase catalytic core"/>
    <property type="match status" value="1"/>
</dbReference>
<name>A0A1Y0BZF6_9MYCO</name>
<dbReference type="GO" id="GO:0003677">
    <property type="term" value="F:DNA binding"/>
    <property type="evidence" value="ECO:0007669"/>
    <property type="project" value="UniProtKB-KW"/>
</dbReference>
<comment type="similarity">
    <text evidence="1">Belongs to the 'phage' integrase family.</text>
</comment>
<evidence type="ECO:0000256" key="3">
    <source>
        <dbReference type="ARBA" id="ARBA00023172"/>
    </source>
</evidence>
<reference evidence="6 7" key="1">
    <citation type="submission" date="2017-04" db="EMBL/GenBank/DDBJ databases">
        <title>Whole Genome Sequence of 1,4-Dioxane Degrading Bacterium Mycobacterium dioxanotrophicus PH-06.</title>
        <authorList>
            <person name="He Y."/>
        </authorList>
    </citation>
    <scope>NUCLEOTIDE SEQUENCE [LARGE SCALE GENOMIC DNA]</scope>
    <source>
        <strain evidence="6 7">PH-06</strain>
    </source>
</reference>
<organism evidence="6 7">
    <name type="scientific">Mycobacterium dioxanotrophicus</name>
    <dbReference type="NCBI Taxonomy" id="482462"/>
    <lineage>
        <taxon>Bacteria</taxon>
        <taxon>Bacillati</taxon>
        <taxon>Actinomycetota</taxon>
        <taxon>Actinomycetes</taxon>
        <taxon>Mycobacteriales</taxon>
        <taxon>Mycobacteriaceae</taxon>
        <taxon>Mycobacterium</taxon>
    </lineage>
</organism>
<feature type="compositionally biased region" description="Basic and acidic residues" evidence="4">
    <location>
        <begin position="377"/>
        <end position="386"/>
    </location>
</feature>
<feature type="domain" description="Tyr recombinase" evidence="5">
    <location>
        <begin position="13"/>
        <end position="218"/>
    </location>
</feature>
<dbReference type="InterPro" id="IPR050090">
    <property type="entry name" value="Tyrosine_recombinase_XerCD"/>
</dbReference>
<evidence type="ECO:0000313" key="6">
    <source>
        <dbReference type="EMBL" id="ART68311.1"/>
    </source>
</evidence>
<dbReference type="Proteomes" id="UP000195331">
    <property type="component" value="Chromosome"/>
</dbReference>
<gene>
    <name evidence="6" type="ORF">BTO20_06690</name>
</gene>
<dbReference type="InterPro" id="IPR002104">
    <property type="entry name" value="Integrase_catalytic"/>
</dbReference>
<sequence>MLAFPEGKLRHSKRPRPLSDDVFEHLISPTNMKLLSARDPNDMGIEDIWFIQIRVGRRIGEVVNLRFDCVSEHLGRKYAWFDMTKVNQLDYGVLIPDDVFWVIRERQKKTAERYRLKHGAAPAGKTLQKIALFPTALQNPNFLNAIAIATFQDRFKKWLGDIELPGHVSHQARHTLATRLVDAGAPMVVVKQILGHVSERMSEHYTLISSSKIEPYLQQVWVRGPGSSTPGELVRTPDPMTESTIHRKLIDIAALPTEGGLCTFKPVVGGAECPKRRRCNDCEDFVLTGADYAYWKRQEERWATYAENAPDESSRTYIYKLFQNSSLAIAGLEKALSTLGLLEQAKNVDLRNPYQDFFDPIWNRGWRASDLMDLTDRSTPNDHDADPLTIPADGEGAA</sequence>
<keyword evidence="2" id="KW-0238">DNA-binding</keyword>
<dbReference type="KEGG" id="mdx:BTO20_06690"/>
<accession>A0A1Y0BZF6</accession>
<dbReference type="PANTHER" id="PTHR30349">
    <property type="entry name" value="PHAGE INTEGRASE-RELATED"/>
    <property type="match status" value="1"/>
</dbReference>
<dbReference type="EMBL" id="CP020809">
    <property type="protein sequence ID" value="ART68311.1"/>
    <property type="molecule type" value="Genomic_DNA"/>
</dbReference>
<dbReference type="GO" id="GO:0015074">
    <property type="term" value="P:DNA integration"/>
    <property type="evidence" value="ECO:0007669"/>
    <property type="project" value="InterPro"/>
</dbReference>
<dbReference type="AlphaFoldDB" id="A0A1Y0BZF6"/>
<dbReference type="Pfam" id="PF00589">
    <property type="entry name" value="Phage_integrase"/>
    <property type="match status" value="1"/>
</dbReference>
<keyword evidence="7" id="KW-1185">Reference proteome</keyword>
<dbReference type="InterPro" id="IPR013762">
    <property type="entry name" value="Integrase-like_cat_sf"/>
</dbReference>
<dbReference type="GO" id="GO:0006310">
    <property type="term" value="P:DNA recombination"/>
    <property type="evidence" value="ECO:0007669"/>
    <property type="project" value="UniProtKB-KW"/>
</dbReference>
<dbReference type="SUPFAM" id="SSF56349">
    <property type="entry name" value="DNA breaking-rejoining enzymes"/>
    <property type="match status" value="1"/>
</dbReference>
<evidence type="ECO:0000259" key="5">
    <source>
        <dbReference type="PROSITE" id="PS51898"/>
    </source>
</evidence>
<keyword evidence="3" id="KW-0233">DNA recombination</keyword>
<dbReference type="RefSeq" id="WP_087074420.1">
    <property type="nucleotide sequence ID" value="NZ_CP020809.1"/>
</dbReference>